<evidence type="ECO:0000313" key="2">
    <source>
        <dbReference type="EMBL" id="SPP33087.1"/>
    </source>
</evidence>
<evidence type="ECO:0000259" key="1">
    <source>
        <dbReference type="Pfam" id="PF07508"/>
    </source>
</evidence>
<dbReference type="InterPro" id="IPR038109">
    <property type="entry name" value="DNA_bind_recomb_sf"/>
</dbReference>
<dbReference type="EMBL" id="OUNE01000104">
    <property type="protein sequence ID" value="SPP33087.1"/>
    <property type="molecule type" value="Genomic_DNA"/>
</dbReference>
<proteinExistence type="predicted"/>
<dbReference type="GO" id="GO:0000150">
    <property type="term" value="F:DNA strand exchange activity"/>
    <property type="evidence" value="ECO:0007669"/>
    <property type="project" value="InterPro"/>
</dbReference>
<dbReference type="Gene3D" id="3.90.1750.20">
    <property type="entry name" value="Putative Large Serine Recombinase, Chain B, Domain 2"/>
    <property type="match status" value="1"/>
</dbReference>
<feature type="domain" description="Recombinase" evidence="1">
    <location>
        <begin position="13"/>
        <end position="53"/>
    </location>
</feature>
<dbReference type="AlphaFoldDB" id="A0A3B0IVI6"/>
<organism evidence="2">
    <name type="scientific">Wolbachia endosymbiont of Aleurodicus dispersus</name>
    <dbReference type="NCBI Taxonomy" id="1288877"/>
    <lineage>
        <taxon>Bacteria</taxon>
        <taxon>Pseudomonadati</taxon>
        <taxon>Pseudomonadota</taxon>
        <taxon>Alphaproteobacteria</taxon>
        <taxon>Rickettsiales</taxon>
        <taxon>Anaplasmataceae</taxon>
        <taxon>Wolbachieae</taxon>
        <taxon>Wolbachia</taxon>
    </lineage>
</organism>
<reference evidence="2" key="1">
    <citation type="submission" date="2018-04" db="EMBL/GenBank/DDBJ databases">
        <authorList>
            <person name="Go L.Y."/>
            <person name="Mitchell J.A."/>
        </authorList>
    </citation>
    <scope>NUCLEOTIDE SEQUENCE</scope>
    <source>
        <strain evidence="2">WBAD</strain>
    </source>
</reference>
<gene>
    <name evidence="2" type="ORF">WBAD_0587</name>
</gene>
<accession>A0A3B0IVI6</accession>
<dbReference type="InterPro" id="IPR011109">
    <property type="entry name" value="DNA_bind_recombinase_dom"/>
</dbReference>
<sequence length="54" mass="6315">MRKLFEWIGQSLKETTRRHITAPKGRRNWHSGTVCRMLRNPAYKGQAAFGKTNQ</sequence>
<dbReference type="Pfam" id="PF07508">
    <property type="entry name" value="Recombinase"/>
    <property type="match status" value="1"/>
</dbReference>
<dbReference type="GO" id="GO:0003677">
    <property type="term" value="F:DNA binding"/>
    <property type="evidence" value="ECO:0007669"/>
    <property type="project" value="InterPro"/>
</dbReference>
<name>A0A3B0IVI6_9RICK</name>
<protein>
    <recommendedName>
        <fullName evidence="1">Recombinase domain-containing protein</fullName>
    </recommendedName>
</protein>